<sequence>MAQRRNMVNREYVSGRYLPEQVKQHPYPLASPCALTFVMKQK</sequence>
<name>A0A0U1KUG8_9FIRM</name>
<gene>
    <name evidence="1" type="ORF">SpAn4DRAFT_2035</name>
</gene>
<dbReference type="Proteomes" id="UP000049855">
    <property type="component" value="Unassembled WGS sequence"/>
</dbReference>
<evidence type="ECO:0000313" key="1">
    <source>
        <dbReference type="EMBL" id="CQR71057.1"/>
    </source>
</evidence>
<accession>A0A0U1KUG8</accession>
<keyword evidence="2" id="KW-1185">Reference proteome</keyword>
<proteinExistence type="predicted"/>
<organism evidence="1 2">
    <name type="scientific">Sporomusa ovata</name>
    <dbReference type="NCBI Taxonomy" id="2378"/>
    <lineage>
        <taxon>Bacteria</taxon>
        <taxon>Bacillati</taxon>
        <taxon>Bacillota</taxon>
        <taxon>Negativicutes</taxon>
        <taxon>Selenomonadales</taxon>
        <taxon>Sporomusaceae</taxon>
        <taxon>Sporomusa</taxon>
    </lineage>
</organism>
<dbReference type="AlphaFoldDB" id="A0A0U1KUG8"/>
<dbReference type="EMBL" id="CTRP01000003">
    <property type="protein sequence ID" value="CQR71057.1"/>
    <property type="molecule type" value="Genomic_DNA"/>
</dbReference>
<reference evidence="2" key="1">
    <citation type="submission" date="2015-03" db="EMBL/GenBank/DDBJ databases">
        <authorList>
            <person name="Nijsse Bart"/>
        </authorList>
    </citation>
    <scope>NUCLEOTIDE SEQUENCE [LARGE SCALE GENOMIC DNA]</scope>
</reference>
<evidence type="ECO:0000313" key="2">
    <source>
        <dbReference type="Proteomes" id="UP000049855"/>
    </source>
</evidence>
<protein>
    <submittedName>
        <fullName evidence="1">Uncharacterized protein</fullName>
    </submittedName>
</protein>